<evidence type="ECO:0000256" key="1">
    <source>
        <dbReference type="ARBA" id="ARBA00004442"/>
    </source>
</evidence>
<sequence length="540" mass="61813">MDIYMKTTKILFWACALLFTLQACDLDRDPANYIDYEKSYRNMQDAKKWDNGIYSTLRGKFGGAYVIPQEAQADMLNAHAAFGNLYGEFHGWTIKPESAVLQELYHSYYAALIDANVVLKLLPKMEVSSDEQVQRNHFLGDAYFARAFYHFNLALRWGMIYDKNTADKDLGVVLETEPGSIDKPKRATNADTYKLILADLGKADSLLKDVPVKPGNTEINADAVKALRARVYLYMGDMAKAYNEAKQLIDHGTYPLIEPYYGRLDANNRVDAREDAFAQMWFYDDGKEQIWQPFVDKENEIATTTGFYGADLSTATYWDNQHDASKIGDYNKPAYVPTREVINDLFSGENDHRAQVLFEFVHTTVNDMNASTQLYVISKFKGNPNYATLNSTHWGGYVPNGNQAPKPFRIAEQYLIVAEAAYDLGNINDAQNYLNLLRRSRGLDPTDLTGDALYQEIKNERARELAYEGFRLWDLRRWKQGVKKRTFQGRENYYMVPSAFYAGGYKVDIQPDNYMFVWPLPMNETLINTNLLPNPGWGDK</sequence>
<dbReference type="Gene3D" id="1.25.40.390">
    <property type="match status" value="1"/>
</dbReference>
<dbReference type="AlphaFoldDB" id="A0A7C9HD07"/>
<evidence type="ECO:0000313" key="10">
    <source>
        <dbReference type="Proteomes" id="UP000482295"/>
    </source>
</evidence>
<dbReference type="InterPro" id="IPR011990">
    <property type="entry name" value="TPR-like_helical_dom_sf"/>
</dbReference>
<name>A0A7C9HD07_9BACT</name>
<dbReference type="Pfam" id="PF07980">
    <property type="entry name" value="SusD_RagB"/>
    <property type="match status" value="1"/>
</dbReference>
<dbReference type="Pfam" id="PF14322">
    <property type="entry name" value="SusD-like_3"/>
    <property type="match status" value="1"/>
</dbReference>
<evidence type="ECO:0000259" key="8">
    <source>
        <dbReference type="Pfam" id="PF14322"/>
    </source>
</evidence>
<evidence type="ECO:0000259" key="7">
    <source>
        <dbReference type="Pfam" id="PF07980"/>
    </source>
</evidence>
<gene>
    <name evidence="9" type="ORF">F0475_01615</name>
</gene>
<evidence type="ECO:0000256" key="5">
    <source>
        <dbReference type="ARBA" id="ARBA00023237"/>
    </source>
</evidence>
<keyword evidence="10" id="KW-1185">Reference proteome</keyword>
<organism evidence="9 10">
    <name type="scientific">Prevotella vespertina</name>
    <dbReference type="NCBI Taxonomy" id="2608404"/>
    <lineage>
        <taxon>Bacteria</taxon>
        <taxon>Pseudomonadati</taxon>
        <taxon>Bacteroidota</taxon>
        <taxon>Bacteroidia</taxon>
        <taxon>Bacteroidales</taxon>
        <taxon>Prevotellaceae</taxon>
        <taxon>Prevotella</taxon>
    </lineage>
</organism>
<feature type="domain" description="SusD-like N-terminal" evidence="8">
    <location>
        <begin position="78"/>
        <end position="233"/>
    </location>
</feature>
<evidence type="ECO:0000256" key="6">
    <source>
        <dbReference type="SAM" id="SignalP"/>
    </source>
</evidence>
<dbReference type="InterPro" id="IPR012944">
    <property type="entry name" value="SusD_RagB_dom"/>
</dbReference>
<reference evidence="9 10" key="1">
    <citation type="submission" date="2019-09" db="EMBL/GenBank/DDBJ databases">
        <title>Prevotella A2879 sp. nov., isolated from an abscess of a patient.</title>
        <authorList>
            <person name="Buhl M."/>
            <person name="Oberhettinger P."/>
        </authorList>
    </citation>
    <scope>NUCLEOTIDE SEQUENCE [LARGE SCALE GENOMIC DNA]</scope>
    <source>
        <strain evidence="9 10">A2879</strain>
    </source>
</reference>
<dbReference type="SUPFAM" id="SSF48452">
    <property type="entry name" value="TPR-like"/>
    <property type="match status" value="1"/>
</dbReference>
<comment type="similarity">
    <text evidence="2">Belongs to the SusD family.</text>
</comment>
<keyword evidence="3 6" id="KW-0732">Signal</keyword>
<feature type="domain" description="RagB/SusD" evidence="7">
    <location>
        <begin position="362"/>
        <end position="537"/>
    </location>
</feature>
<dbReference type="InterPro" id="IPR033985">
    <property type="entry name" value="SusD-like_N"/>
</dbReference>
<evidence type="ECO:0000313" key="9">
    <source>
        <dbReference type="EMBL" id="MUL27045.1"/>
    </source>
</evidence>
<evidence type="ECO:0000256" key="3">
    <source>
        <dbReference type="ARBA" id="ARBA00022729"/>
    </source>
</evidence>
<comment type="subcellular location">
    <subcellularLocation>
        <location evidence="1">Cell outer membrane</location>
    </subcellularLocation>
</comment>
<feature type="signal peptide" evidence="6">
    <location>
        <begin position="1"/>
        <end position="25"/>
    </location>
</feature>
<keyword evidence="5" id="KW-0998">Cell outer membrane</keyword>
<keyword evidence="4" id="KW-0472">Membrane</keyword>
<evidence type="ECO:0000256" key="2">
    <source>
        <dbReference type="ARBA" id="ARBA00006275"/>
    </source>
</evidence>
<dbReference type="PROSITE" id="PS51257">
    <property type="entry name" value="PROKAR_LIPOPROTEIN"/>
    <property type="match status" value="1"/>
</dbReference>
<protein>
    <submittedName>
        <fullName evidence="9">RagB/SusD family nutrient uptake outer membrane protein</fullName>
    </submittedName>
</protein>
<accession>A0A7C9HD07</accession>
<evidence type="ECO:0000256" key="4">
    <source>
        <dbReference type="ARBA" id="ARBA00023136"/>
    </source>
</evidence>
<dbReference type="Proteomes" id="UP000482295">
    <property type="component" value="Unassembled WGS sequence"/>
</dbReference>
<dbReference type="GO" id="GO:0009279">
    <property type="term" value="C:cell outer membrane"/>
    <property type="evidence" value="ECO:0007669"/>
    <property type="project" value="UniProtKB-SubCell"/>
</dbReference>
<dbReference type="EMBL" id="VVIQ01000002">
    <property type="protein sequence ID" value="MUL27045.1"/>
    <property type="molecule type" value="Genomic_DNA"/>
</dbReference>
<feature type="chain" id="PRO_5028889913" evidence="6">
    <location>
        <begin position="26"/>
        <end position="540"/>
    </location>
</feature>
<comment type="caution">
    <text evidence="9">The sequence shown here is derived from an EMBL/GenBank/DDBJ whole genome shotgun (WGS) entry which is preliminary data.</text>
</comment>
<proteinExistence type="inferred from homology"/>
<dbReference type="RefSeq" id="WP_155715099.1">
    <property type="nucleotide sequence ID" value="NZ_VVIQ01000002.1"/>
</dbReference>